<protein>
    <submittedName>
        <fullName evidence="3">Sporulation related domain</fullName>
    </submittedName>
</protein>
<evidence type="ECO:0000259" key="2">
    <source>
        <dbReference type="PROSITE" id="PS51724"/>
    </source>
</evidence>
<sequence>MKKIIFSLTLCMAMGSVFAQKNKKETAITFSDSIEQYLPTYQYQKPVFKGKQEIYEVVRNIENTNLPDSALNFNYAITASLNKTLDYRPEEVTVKLEKPGFRVQVYAGKDRDEAQRIRGMCLNMKFDDQAYLHYDRPNYRVKVGDFLTREDARELYRQLKKRFPEAIIVPDIVTVVKKATPDELIMLRKKEAEEKFKKGQK</sequence>
<dbReference type="PROSITE" id="PS51724">
    <property type="entry name" value="SPOR"/>
    <property type="match status" value="1"/>
</dbReference>
<dbReference type="OrthoDB" id="2473397at2"/>
<name>A0A2N3IKN3_9BACT</name>
<reference evidence="3 4" key="1">
    <citation type="submission" date="2017-06" db="EMBL/GenBank/DDBJ databases">
        <title>Raineya orbicola gen. nov., sp. nov. a slightly thermophilic bacterium of the phylum Bacteroidetes and the description of Raineyaceae fam. nov.</title>
        <authorList>
            <person name="Albuquerque L."/>
            <person name="Polonia A.R.M."/>
            <person name="Barroso C."/>
            <person name="Froufe H.J.C."/>
            <person name="Lage O."/>
            <person name="Lobo-Da-Cunha A."/>
            <person name="Egas C."/>
            <person name="Da Costa M.S."/>
        </authorList>
    </citation>
    <scope>NUCLEOTIDE SEQUENCE [LARGE SCALE GENOMIC DNA]</scope>
    <source>
        <strain evidence="3 4">SPSPC-11</strain>
    </source>
</reference>
<keyword evidence="1" id="KW-0732">Signal</keyword>
<keyword evidence="4" id="KW-1185">Reference proteome</keyword>
<feature type="chain" id="PRO_5014710302" evidence="1">
    <location>
        <begin position="20"/>
        <end position="201"/>
    </location>
</feature>
<comment type="caution">
    <text evidence="3">The sequence shown here is derived from an EMBL/GenBank/DDBJ whole genome shotgun (WGS) entry which is preliminary data.</text>
</comment>
<dbReference type="Proteomes" id="UP000233387">
    <property type="component" value="Unassembled WGS sequence"/>
</dbReference>
<dbReference type="InterPro" id="IPR036680">
    <property type="entry name" value="SPOR-like_sf"/>
</dbReference>
<dbReference type="Pfam" id="PF05036">
    <property type="entry name" value="SPOR"/>
    <property type="match status" value="1"/>
</dbReference>
<dbReference type="AlphaFoldDB" id="A0A2N3IKN3"/>
<evidence type="ECO:0000313" key="4">
    <source>
        <dbReference type="Proteomes" id="UP000233387"/>
    </source>
</evidence>
<dbReference type="GO" id="GO:0042834">
    <property type="term" value="F:peptidoglycan binding"/>
    <property type="evidence" value="ECO:0007669"/>
    <property type="project" value="InterPro"/>
</dbReference>
<organism evidence="3 4">
    <name type="scientific">Raineya orbicola</name>
    <dbReference type="NCBI Taxonomy" id="2016530"/>
    <lineage>
        <taxon>Bacteria</taxon>
        <taxon>Pseudomonadati</taxon>
        <taxon>Bacteroidota</taxon>
        <taxon>Cytophagia</taxon>
        <taxon>Cytophagales</taxon>
        <taxon>Raineyaceae</taxon>
        <taxon>Raineya</taxon>
    </lineage>
</organism>
<accession>A0A2N3IKN3</accession>
<gene>
    <name evidence="3" type="ORF">Rain11_0037</name>
</gene>
<dbReference type="InterPro" id="IPR007730">
    <property type="entry name" value="SPOR-like_dom"/>
</dbReference>
<evidence type="ECO:0000256" key="1">
    <source>
        <dbReference type="SAM" id="SignalP"/>
    </source>
</evidence>
<feature type="domain" description="SPOR" evidence="2">
    <location>
        <begin position="95"/>
        <end position="175"/>
    </location>
</feature>
<dbReference type="Gene3D" id="3.30.70.1070">
    <property type="entry name" value="Sporulation related repeat"/>
    <property type="match status" value="1"/>
</dbReference>
<feature type="signal peptide" evidence="1">
    <location>
        <begin position="1"/>
        <end position="19"/>
    </location>
</feature>
<dbReference type="EMBL" id="NKXO01000001">
    <property type="protein sequence ID" value="PKQ70896.1"/>
    <property type="molecule type" value="Genomic_DNA"/>
</dbReference>
<proteinExistence type="predicted"/>
<dbReference type="SUPFAM" id="SSF110997">
    <property type="entry name" value="Sporulation related repeat"/>
    <property type="match status" value="1"/>
</dbReference>
<dbReference type="RefSeq" id="WP_133121450.1">
    <property type="nucleotide sequence ID" value="NZ_NKXO01000001.1"/>
</dbReference>
<evidence type="ECO:0000313" key="3">
    <source>
        <dbReference type="EMBL" id="PKQ70896.1"/>
    </source>
</evidence>